<evidence type="ECO:0000313" key="2">
    <source>
        <dbReference type="Proteomes" id="UP001596456"/>
    </source>
</evidence>
<dbReference type="Proteomes" id="UP001596456">
    <property type="component" value="Unassembled WGS sequence"/>
</dbReference>
<dbReference type="Gene3D" id="2.40.350.10">
    <property type="entry name" value="SO1590-like"/>
    <property type="match status" value="1"/>
</dbReference>
<dbReference type="InterPro" id="IPR023159">
    <property type="entry name" value="SO1590-like_sf"/>
</dbReference>
<comment type="caution">
    <text evidence="1">The sequence shown here is derived from an EMBL/GenBank/DDBJ whole genome shotgun (WGS) entry which is preliminary data.</text>
</comment>
<protein>
    <submittedName>
        <fullName evidence="1">DUF3224 domain-containing protein</fullName>
    </submittedName>
</protein>
<dbReference type="SUPFAM" id="SSF159238">
    <property type="entry name" value="SO1590-like"/>
    <property type="match status" value="1"/>
</dbReference>
<dbReference type="RefSeq" id="WP_377357553.1">
    <property type="nucleotide sequence ID" value="NZ_JBHTCM010000007.1"/>
</dbReference>
<organism evidence="1 2">
    <name type="scientific">Rhodocista pekingensis</name>
    <dbReference type="NCBI Taxonomy" id="201185"/>
    <lineage>
        <taxon>Bacteria</taxon>
        <taxon>Pseudomonadati</taxon>
        <taxon>Pseudomonadota</taxon>
        <taxon>Alphaproteobacteria</taxon>
        <taxon>Rhodospirillales</taxon>
        <taxon>Azospirillaceae</taxon>
        <taxon>Rhodocista</taxon>
    </lineage>
</organism>
<keyword evidence="2" id="KW-1185">Reference proteome</keyword>
<proteinExistence type="predicted"/>
<sequence>MNDGTEGRVTVRASGGFEVTLTPQATGEAGGGSGEGAKLGRMILAKRFQGDLEGTSEGEMLTAMAPVQGSAAYVAVERFSGMLHGRSGGFALVHRGVMERGAQSLSITIVPDSGTGALTGIRGGMGISIAEGRHSYTLDYSLPDTPAP</sequence>
<dbReference type="InterPro" id="IPR021607">
    <property type="entry name" value="DUF3224"/>
</dbReference>
<dbReference type="EMBL" id="JBHTCM010000007">
    <property type="protein sequence ID" value="MFC7332849.1"/>
    <property type="molecule type" value="Genomic_DNA"/>
</dbReference>
<accession>A0ABW2KS60</accession>
<gene>
    <name evidence="1" type="ORF">ACFQPS_06710</name>
</gene>
<reference evidence="2" key="1">
    <citation type="journal article" date="2019" name="Int. J. Syst. Evol. Microbiol.">
        <title>The Global Catalogue of Microorganisms (GCM) 10K type strain sequencing project: providing services to taxonomists for standard genome sequencing and annotation.</title>
        <authorList>
            <consortium name="The Broad Institute Genomics Platform"/>
            <consortium name="The Broad Institute Genome Sequencing Center for Infectious Disease"/>
            <person name="Wu L."/>
            <person name="Ma J."/>
        </authorList>
    </citation>
    <scope>NUCLEOTIDE SEQUENCE [LARGE SCALE GENOMIC DNA]</scope>
    <source>
        <strain evidence="2">CGMCC 1.16275</strain>
    </source>
</reference>
<evidence type="ECO:0000313" key="1">
    <source>
        <dbReference type="EMBL" id="MFC7332849.1"/>
    </source>
</evidence>
<dbReference type="Pfam" id="PF11528">
    <property type="entry name" value="DUF3224"/>
    <property type="match status" value="1"/>
</dbReference>
<name>A0ABW2KS60_9PROT</name>